<dbReference type="PROSITE" id="PS50076">
    <property type="entry name" value="DNAJ_2"/>
    <property type="match status" value="1"/>
</dbReference>
<dbReference type="Pfam" id="PF00226">
    <property type="entry name" value="DnaJ"/>
    <property type="match status" value="1"/>
</dbReference>
<dbReference type="Proteomes" id="UP000194236">
    <property type="component" value="Unassembled WGS sequence"/>
</dbReference>
<dbReference type="PROSITE" id="PS00636">
    <property type="entry name" value="DNAJ_1"/>
    <property type="match status" value="1"/>
</dbReference>
<keyword evidence="5" id="KW-1185">Reference proteome</keyword>
<dbReference type="CDD" id="cd06257">
    <property type="entry name" value="DnaJ"/>
    <property type="match status" value="1"/>
</dbReference>
<dbReference type="Gene3D" id="1.10.287.110">
    <property type="entry name" value="DnaJ domain"/>
    <property type="match status" value="1"/>
</dbReference>
<feature type="domain" description="J" evidence="3">
    <location>
        <begin position="61"/>
        <end position="126"/>
    </location>
</feature>
<evidence type="ECO:0000256" key="2">
    <source>
        <dbReference type="SAM" id="MobiDB-lite"/>
    </source>
</evidence>
<accession>A0A1Y3B125</accession>
<dbReference type="EMBL" id="MUJZ01046693">
    <property type="protein sequence ID" value="OTF74512.1"/>
    <property type="molecule type" value="Genomic_DNA"/>
</dbReference>
<feature type="region of interest" description="Disordered" evidence="2">
    <location>
        <begin position="129"/>
        <end position="162"/>
    </location>
</feature>
<gene>
    <name evidence="4" type="ORF">BLA29_012669</name>
</gene>
<evidence type="ECO:0000256" key="1">
    <source>
        <dbReference type="ARBA" id="ARBA00023186"/>
    </source>
</evidence>
<proteinExistence type="predicted"/>
<sequence length="162" mass="18066">MFTRRLNRLLVTSQRQLFSRQRSTAGLQLNKSKLLLLHSNGWNGKNLQLNVHTSSTSCAKDYYKILGVDKNASAKEIKKAYYELAKKYHPDTNKNDPNAGKKFQEVSEAYQVLSDDGKRQQYDDFQKFGGAGDFNSATGGGGGPGAGFSGWQGFNSEDIFRK</sequence>
<reference evidence="4 5" key="1">
    <citation type="submission" date="2017-03" db="EMBL/GenBank/DDBJ databases">
        <title>Genome Survey of Euroglyphus maynei.</title>
        <authorList>
            <person name="Arlian L.G."/>
            <person name="Morgan M.S."/>
            <person name="Rider S.D."/>
        </authorList>
    </citation>
    <scope>NUCLEOTIDE SEQUENCE [LARGE SCALE GENOMIC DNA]</scope>
    <source>
        <strain evidence="4">Arlian Lab</strain>
        <tissue evidence="4">Whole body</tissue>
    </source>
</reference>
<dbReference type="InterPro" id="IPR051938">
    <property type="entry name" value="Apopto_cytoskel_mod"/>
</dbReference>
<organism evidence="4 5">
    <name type="scientific">Euroglyphus maynei</name>
    <name type="common">Mayne's house dust mite</name>
    <dbReference type="NCBI Taxonomy" id="6958"/>
    <lineage>
        <taxon>Eukaryota</taxon>
        <taxon>Metazoa</taxon>
        <taxon>Ecdysozoa</taxon>
        <taxon>Arthropoda</taxon>
        <taxon>Chelicerata</taxon>
        <taxon>Arachnida</taxon>
        <taxon>Acari</taxon>
        <taxon>Acariformes</taxon>
        <taxon>Sarcoptiformes</taxon>
        <taxon>Astigmata</taxon>
        <taxon>Psoroptidia</taxon>
        <taxon>Analgoidea</taxon>
        <taxon>Pyroglyphidae</taxon>
        <taxon>Pyroglyphinae</taxon>
        <taxon>Euroglyphus</taxon>
    </lineage>
</organism>
<feature type="compositionally biased region" description="Gly residues" evidence="2">
    <location>
        <begin position="138"/>
        <end position="150"/>
    </location>
</feature>
<comment type="caution">
    <text evidence="4">The sequence shown here is derived from an EMBL/GenBank/DDBJ whole genome shotgun (WGS) entry which is preliminary data.</text>
</comment>
<dbReference type="PRINTS" id="PR00625">
    <property type="entry name" value="JDOMAIN"/>
</dbReference>
<dbReference type="PANTHER" id="PTHR44145:SF3">
    <property type="entry name" value="DNAJ HOMOLOG SUBFAMILY A MEMBER 3, MITOCHONDRIAL"/>
    <property type="match status" value="1"/>
</dbReference>
<evidence type="ECO:0000259" key="3">
    <source>
        <dbReference type="PROSITE" id="PS50076"/>
    </source>
</evidence>
<dbReference type="GO" id="GO:0043066">
    <property type="term" value="P:negative regulation of apoptotic process"/>
    <property type="evidence" value="ECO:0007669"/>
    <property type="project" value="TreeGrafter"/>
</dbReference>
<dbReference type="InterPro" id="IPR001623">
    <property type="entry name" value="DnaJ_domain"/>
</dbReference>
<dbReference type="SMART" id="SM00271">
    <property type="entry name" value="DnaJ"/>
    <property type="match status" value="1"/>
</dbReference>
<dbReference type="InterPro" id="IPR036869">
    <property type="entry name" value="J_dom_sf"/>
</dbReference>
<dbReference type="SUPFAM" id="SSF46565">
    <property type="entry name" value="Chaperone J-domain"/>
    <property type="match status" value="1"/>
</dbReference>
<dbReference type="GO" id="GO:0005739">
    <property type="term" value="C:mitochondrion"/>
    <property type="evidence" value="ECO:0007669"/>
    <property type="project" value="TreeGrafter"/>
</dbReference>
<dbReference type="InterPro" id="IPR018253">
    <property type="entry name" value="DnaJ_domain_CS"/>
</dbReference>
<feature type="non-terminal residue" evidence="4">
    <location>
        <position position="162"/>
    </location>
</feature>
<dbReference type="OrthoDB" id="10256793at2759"/>
<dbReference type="PANTHER" id="PTHR44145">
    <property type="entry name" value="DNAJ HOMOLOG SUBFAMILY A MEMBER 3, MITOCHONDRIAL"/>
    <property type="match status" value="1"/>
</dbReference>
<dbReference type="GO" id="GO:0007005">
    <property type="term" value="P:mitochondrion organization"/>
    <property type="evidence" value="ECO:0007669"/>
    <property type="project" value="TreeGrafter"/>
</dbReference>
<name>A0A1Y3B125_EURMA</name>
<keyword evidence="1" id="KW-0143">Chaperone</keyword>
<dbReference type="AlphaFoldDB" id="A0A1Y3B125"/>
<evidence type="ECO:0000313" key="4">
    <source>
        <dbReference type="EMBL" id="OTF74512.1"/>
    </source>
</evidence>
<evidence type="ECO:0000313" key="5">
    <source>
        <dbReference type="Proteomes" id="UP000194236"/>
    </source>
</evidence>
<protein>
    <recommendedName>
        <fullName evidence="3">J domain-containing protein</fullName>
    </recommendedName>
</protein>